<evidence type="ECO:0000313" key="2">
    <source>
        <dbReference type="EMBL" id="GAA4831297.1"/>
    </source>
</evidence>
<organism evidence="2 3">
    <name type="scientific">Kitasatospora terrestris</name>
    <dbReference type="NCBI Taxonomy" id="258051"/>
    <lineage>
        <taxon>Bacteria</taxon>
        <taxon>Bacillati</taxon>
        <taxon>Actinomycetota</taxon>
        <taxon>Actinomycetes</taxon>
        <taxon>Kitasatosporales</taxon>
        <taxon>Streptomycetaceae</taxon>
        <taxon>Kitasatospora</taxon>
    </lineage>
</organism>
<dbReference type="RefSeq" id="WP_345694799.1">
    <property type="nucleotide sequence ID" value="NZ_BAABIS010000001.1"/>
</dbReference>
<accession>A0ABP9DA46</accession>
<evidence type="ECO:0000313" key="3">
    <source>
        <dbReference type="Proteomes" id="UP001501752"/>
    </source>
</evidence>
<comment type="caution">
    <text evidence="2">The sequence shown here is derived from an EMBL/GenBank/DDBJ whole genome shotgun (WGS) entry which is preliminary data.</text>
</comment>
<protein>
    <recommendedName>
        <fullName evidence="4">PD(D/E)XK endonuclease domain-containing protein</fullName>
    </recommendedName>
</protein>
<proteinExistence type="predicted"/>
<evidence type="ECO:0000256" key="1">
    <source>
        <dbReference type="SAM" id="MobiDB-lite"/>
    </source>
</evidence>
<dbReference type="EMBL" id="BAABIS010000001">
    <property type="protein sequence ID" value="GAA4831297.1"/>
    <property type="molecule type" value="Genomic_DNA"/>
</dbReference>
<gene>
    <name evidence="2" type="ORF">GCM10023235_01840</name>
</gene>
<name>A0ABP9DA46_9ACTN</name>
<reference evidence="3" key="1">
    <citation type="journal article" date="2019" name="Int. J. Syst. Evol. Microbiol.">
        <title>The Global Catalogue of Microorganisms (GCM) 10K type strain sequencing project: providing services to taxonomists for standard genome sequencing and annotation.</title>
        <authorList>
            <consortium name="The Broad Institute Genomics Platform"/>
            <consortium name="The Broad Institute Genome Sequencing Center for Infectious Disease"/>
            <person name="Wu L."/>
            <person name="Ma J."/>
        </authorList>
    </citation>
    <scope>NUCLEOTIDE SEQUENCE [LARGE SCALE GENOMIC DNA]</scope>
    <source>
        <strain evidence="3">JCM 13006</strain>
    </source>
</reference>
<sequence>MSFDLAAPRGPHAPSPPVPLAGTEAFRGADGATVLDFWRYALPDLRTNTTRGLLAEFLVHRAVGAPDRNAEWESFDVLAPCGLRIEVKTSAYLQAWGQSRLSTIRFSRLRGRTWSPGSGTSPDPSYNADVYVFALHTARNHADYDPLDVGQWHFYVAARASVEGLGQASAGLAAVEKICGDPVTYFGLGHRITVCGAASGPD</sequence>
<keyword evidence="3" id="KW-1185">Reference proteome</keyword>
<dbReference type="Proteomes" id="UP001501752">
    <property type="component" value="Unassembled WGS sequence"/>
</dbReference>
<evidence type="ECO:0008006" key="4">
    <source>
        <dbReference type="Google" id="ProtNLM"/>
    </source>
</evidence>
<feature type="region of interest" description="Disordered" evidence="1">
    <location>
        <begin position="1"/>
        <end position="21"/>
    </location>
</feature>